<dbReference type="InterPro" id="IPR036866">
    <property type="entry name" value="RibonucZ/Hydroxyglut_hydro"/>
</dbReference>
<reference evidence="2 3" key="1">
    <citation type="journal article" date="2009" name="Stand. Genomic Sci.">
        <title>Complete genome sequence of Cryptobacterium curtum type strain (12-3).</title>
        <authorList>
            <person name="Mavrommatis K."/>
            <person name="Pukall R."/>
            <person name="Rohde C."/>
            <person name="Chen F."/>
            <person name="Sims D."/>
            <person name="Brettin T."/>
            <person name="Kuske C."/>
            <person name="Detter J.C."/>
            <person name="Han C."/>
            <person name="Lapidus A."/>
            <person name="Copeland A."/>
            <person name="Glavina Del Rio T."/>
            <person name="Nolan M."/>
            <person name="Lucas S."/>
            <person name="Tice H."/>
            <person name="Cheng J.F."/>
            <person name="Bruce D."/>
            <person name="Goodwin L."/>
            <person name="Pitluck S."/>
            <person name="Ovchinnikova G."/>
            <person name="Pati A."/>
            <person name="Ivanova N."/>
            <person name="Chen A."/>
            <person name="Palaniappan K."/>
            <person name="Chain P."/>
            <person name="D'haeseleer P."/>
            <person name="Goker M."/>
            <person name="Bristow J."/>
            <person name="Eisen J.A."/>
            <person name="Markowitz V."/>
            <person name="Hugenholtz P."/>
            <person name="Rohde M."/>
            <person name="Klenk H.P."/>
            <person name="Kyrpides N.C."/>
        </authorList>
    </citation>
    <scope>NUCLEOTIDE SEQUENCE [LARGE SCALE GENOMIC DNA]</scope>
    <source>
        <strain evidence="3">ATCC 700683 / DSM 15641 / 12-3</strain>
    </source>
</reference>
<dbReference type="Proteomes" id="UP000000954">
    <property type="component" value="Chromosome"/>
</dbReference>
<feature type="domain" description="Metallo-beta-lactamase" evidence="1">
    <location>
        <begin position="30"/>
        <end position="248"/>
    </location>
</feature>
<dbReference type="SUPFAM" id="SSF56281">
    <property type="entry name" value="Metallo-hydrolase/oxidoreductase"/>
    <property type="match status" value="1"/>
</dbReference>
<dbReference type="HOGENOM" id="CLU_082362_0_0_11"/>
<dbReference type="STRING" id="469378.Ccur_01300"/>
<dbReference type="InterPro" id="IPR050855">
    <property type="entry name" value="NDM-1-like"/>
</dbReference>
<sequence>MDIQAIEQQILNGAWCFPNYAIYQVGGAAGGECYLIVSNSGSAALIDAGYAWDAPATLANIRRVLTDVGASHLEWLLLTHSHYDHAAGAGYLAGHMPGLKVACSAYAARVFSRPGALATMRTLNASEAYLHGLTDFEEVPASLTIDRVLEPGDTVRAADMDFTVIAAPGHTKCSIAFWCADRRFLVSCETGCVYAGPLDAAFRDVLGNPAPQGLEVMADPAYLVGYASSLDFIAREIDLHPDVLLVPHFGIMTGAAATSFLHAADYFSRYAADLIMQAHTAGASNDEVIAQFKAVFYNDYVQAIQPEAAFDLNASYLVPLVIRELSDAQ</sequence>
<dbReference type="AlphaFoldDB" id="C7MLQ7"/>
<proteinExistence type="predicted"/>
<name>C7MLQ7_CRYCD</name>
<keyword evidence="2" id="KW-0378">Hydrolase</keyword>
<evidence type="ECO:0000313" key="2">
    <source>
        <dbReference type="EMBL" id="ACU93863.1"/>
    </source>
</evidence>
<dbReference type="InterPro" id="IPR001279">
    <property type="entry name" value="Metallo-B-lactamas"/>
</dbReference>
<evidence type="ECO:0000313" key="3">
    <source>
        <dbReference type="Proteomes" id="UP000000954"/>
    </source>
</evidence>
<keyword evidence="3" id="KW-1185">Reference proteome</keyword>
<dbReference type="SMART" id="SM00849">
    <property type="entry name" value="Lactamase_B"/>
    <property type="match status" value="1"/>
</dbReference>
<dbReference type="KEGG" id="ccu:Ccur_01300"/>
<dbReference type="Pfam" id="PF00753">
    <property type="entry name" value="Lactamase_B"/>
    <property type="match status" value="1"/>
</dbReference>
<dbReference type="CDD" id="cd06262">
    <property type="entry name" value="metallo-hydrolase-like_MBL-fold"/>
    <property type="match status" value="1"/>
</dbReference>
<dbReference type="EMBL" id="CP001682">
    <property type="protein sequence ID" value="ACU93863.1"/>
    <property type="molecule type" value="Genomic_DNA"/>
</dbReference>
<dbReference type="PANTHER" id="PTHR42951:SF4">
    <property type="entry name" value="ACYL-COENZYME A THIOESTERASE MBLAC2"/>
    <property type="match status" value="1"/>
</dbReference>
<organism evidence="2 3">
    <name type="scientific">Cryptobacterium curtum (strain ATCC 700683 / DSM 15641 / CCUG 43107 / 12-3)</name>
    <dbReference type="NCBI Taxonomy" id="469378"/>
    <lineage>
        <taxon>Bacteria</taxon>
        <taxon>Bacillati</taxon>
        <taxon>Actinomycetota</taxon>
        <taxon>Coriobacteriia</taxon>
        <taxon>Eggerthellales</taxon>
        <taxon>Eggerthellaceae</taxon>
        <taxon>Cryptobacterium</taxon>
    </lineage>
</organism>
<dbReference type="Gene3D" id="3.60.15.10">
    <property type="entry name" value="Ribonuclease Z/Hydroxyacylglutathione hydrolase-like"/>
    <property type="match status" value="1"/>
</dbReference>
<evidence type="ECO:0000259" key="1">
    <source>
        <dbReference type="SMART" id="SM00849"/>
    </source>
</evidence>
<dbReference type="GO" id="GO:0016787">
    <property type="term" value="F:hydrolase activity"/>
    <property type="evidence" value="ECO:0007669"/>
    <property type="project" value="UniProtKB-KW"/>
</dbReference>
<accession>C7MLQ7</accession>
<gene>
    <name evidence="2" type="ordered locus">Ccur_01300</name>
</gene>
<dbReference type="RefSeq" id="WP_012802552.1">
    <property type="nucleotide sequence ID" value="NC_013170.1"/>
</dbReference>
<dbReference type="eggNOG" id="COG0491">
    <property type="taxonomic scope" value="Bacteria"/>
</dbReference>
<protein>
    <submittedName>
        <fullName evidence="2">Zn-dependent hydrolase, glyoxylase</fullName>
    </submittedName>
</protein>
<dbReference type="PANTHER" id="PTHR42951">
    <property type="entry name" value="METALLO-BETA-LACTAMASE DOMAIN-CONTAINING"/>
    <property type="match status" value="1"/>
</dbReference>